<dbReference type="EMBL" id="JABSTV010001250">
    <property type="protein sequence ID" value="KAH7956804.1"/>
    <property type="molecule type" value="Genomic_DNA"/>
</dbReference>
<evidence type="ECO:0000313" key="2">
    <source>
        <dbReference type="EMBL" id="KAH7956804.1"/>
    </source>
</evidence>
<proteinExistence type="predicted"/>
<gene>
    <name evidence="2" type="ORF">HPB52_012798</name>
</gene>
<protein>
    <submittedName>
        <fullName evidence="2">Uncharacterized protein</fullName>
    </submittedName>
</protein>
<accession>A0A9D4PX59</accession>
<dbReference type="Proteomes" id="UP000821837">
    <property type="component" value="Unassembled WGS sequence"/>
</dbReference>
<keyword evidence="1" id="KW-0472">Membrane</keyword>
<evidence type="ECO:0000256" key="1">
    <source>
        <dbReference type="SAM" id="Phobius"/>
    </source>
</evidence>
<organism evidence="2 3">
    <name type="scientific">Rhipicephalus sanguineus</name>
    <name type="common">Brown dog tick</name>
    <name type="synonym">Ixodes sanguineus</name>
    <dbReference type="NCBI Taxonomy" id="34632"/>
    <lineage>
        <taxon>Eukaryota</taxon>
        <taxon>Metazoa</taxon>
        <taxon>Ecdysozoa</taxon>
        <taxon>Arthropoda</taxon>
        <taxon>Chelicerata</taxon>
        <taxon>Arachnida</taxon>
        <taxon>Acari</taxon>
        <taxon>Parasitiformes</taxon>
        <taxon>Ixodida</taxon>
        <taxon>Ixodoidea</taxon>
        <taxon>Ixodidae</taxon>
        <taxon>Rhipicephalinae</taxon>
        <taxon>Rhipicephalus</taxon>
        <taxon>Rhipicephalus</taxon>
    </lineage>
</organism>
<dbReference type="AlphaFoldDB" id="A0A9D4PX59"/>
<reference evidence="2" key="1">
    <citation type="journal article" date="2020" name="Cell">
        <title>Large-Scale Comparative Analyses of Tick Genomes Elucidate Their Genetic Diversity and Vector Capacities.</title>
        <authorList>
            <consortium name="Tick Genome and Microbiome Consortium (TIGMIC)"/>
            <person name="Jia N."/>
            <person name="Wang J."/>
            <person name="Shi W."/>
            <person name="Du L."/>
            <person name="Sun Y."/>
            <person name="Zhan W."/>
            <person name="Jiang J.F."/>
            <person name="Wang Q."/>
            <person name="Zhang B."/>
            <person name="Ji P."/>
            <person name="Bell-Sakyi L."/>
            <person name="Cui X.M."/>
            <person name="Yuan T.T."/>
            <person name="Jiang B.G."/>
            <person name="Yang W.F."/>
            <person name="Lam T.T."/>
            <person name="Chang Q.C."/>
            <person name="Ding S.J."/>
            <person name="Wang X.J."/>
            <person name="Zhu J.G."/>
            <person name="Ruan X.D."/>
            <person name="Zhao L."/>
            <person name="Wei J.T."/>
            <person name="Ye R.Z."/>
            <person name="Que T.C."/>
            <person name="Du C.H."/>
            <person name="Zhou Y.H."/>
            <person name="Cheng J.X."/>
            <person name="Dai P.F."/>
            <person name="Guo W.B."/>
            <person name="Han X.H."/>
            <person name="Huang E.J."/>
            <person name="Li L.F."/>
            <person name="Wei W."/>
            <person name="Gao Y.C."/>
            <person name="Liu J.Z."/>
            <person name="Shao H.Z."/>
            <person name="Wang X."/>
            <person name="Wang C.C."/>
            <person name="Yang T.C."/>
            <person name="Huo Q.B."/>
            <person name="Li W."/>
            <person name="Chen H.Y."/>
            <person name="Chen S.E."/>
            <person name="Zhou L.G."/>
            <person name="Ni X.B."/>
            <person name="Tian J.H."/>
            <person name="Sheng Y."/>
            <person name="Liu T."/>
            <person name="Pan Y.S."/>
            <person name="Xia L.Y."/>
            <person name="Li J."/>
            <person name="Zhao F."/>
            <person name="Cao W.C."/>
        </authorList>
    </citation>
    <scope>NUCLEOTIDE SEQUENCE</scope>
    <source>
        <strain evidence="2">Rsan-2018</strain>
    </source>
</reference>
<keyword evidence="1" id="KW-0812">Transmembrane</keyword>
<feature type="transmembrane region" description="Helical" evidence="1">
    <location>
        <begin position="106"/>
        <end position="129"/>
    </location>
</feature>
<comment type="caution">
    <text evidence="2">The sequence shown here is derived from an EMBL/GenBank/DDBJ whole genome shotgun (WGS) entry which is preliminary data.</text>
</comment>
<reference evidence="2" key="2">
    <citation type="submission" date="2021-09" db="EMBL/GenBank/DDBJ databases">
        <authorList>
            <person name="Jia N."/>
            <person name="Wang J."/>
            <person name="Shi W."/>
            <person name="Du L."/>
            <person name="Sun Y."/>
            <person name="Zhan W."/>
            <person name="Jiang J."/>
            <person name="Wang Q."/>
            <person name="Zhang B."/>
            <person name="Ji P."/>
            <person name="Sakyi L.B."/>
            <person name="Cui X."/>
            <person name="Yuan T."/>
            <person name="Jiang B."/>
            <person name="Yang W."/>
            <person name="Lam T.T.-Y."/>
            <person name="Chang Q."/>
            <person name="Ding S."/>
            <person name="Wang X."/>
            <person name="Zhu J."/>
            <person name="Ruan X."/>
            <person name="Zhao L."/>
            <person name="Wei J."/>
            <person name="Que T."/>
            <person name="Du C."/>
            <person name="Cheng J."/>
            <person name="Dai P."/>
            <person name="Han X."/>
            <person name="Huang E."/>
            <person name="Gao Y."/>
            <person name="Liu J."/>
            <person name="Shao H."/>
            <person name="Ye R."/>
            <person name="Li L."/>
            <person name="Wei W."/>
            <person name="Wang X."/>
            <person name="Wang C."/>
            <person name="Huo Q."/>
            <person name="Li W."/>
            <person name="Guo W."/>
            <person name="Chen H."/>
            <person name="Chen S."/>
            <person name="Zhou L."/>
            <person name="Zhou L."/>
            <person name="Ni X."/>
            <person name="Tian J."/>
            <person name="Zhou Y."/>
            <person name="Sheng Y."/>
            <person name="Liu T."/>
            <person name="Pan Y."/>
            <person name="Xia L."/>
            <person name="Li J."/>
            <person name="Zhao F."/>
            <person name="Cao W."/>
        </authorList>
    </citation>
    <scope>NUCLEOTIDE SEQUENCE</scope>
    <source>
        <strain evidence="2">Rsan-2018</strain>
        <tissue evidence="2">Larvae</tissue>
    </source>
</reference>
<sequence>MKPLEPALCVGRRRRRHRRVSRPAFRGDAEAFLFDLSSRAATADVLDLAYRRHPRLHFFLTGLLIAGVVVLVIAVPLGVVTCITGGRIPYLGLATGPNNRCLTCCVLLGLLVAVLFGDLSTMLASQVALADAVRRLPATLALTLSELRRYVKQAVQELLVELSDSDQGVANWRSRFPDGAAVSDDDDAEPCDEALDAQNDAVNAPERYGGQLQISSRRYKKSDEPLLLQVFGEARRLWLFLWR</sequence>
<keyword evidence="3" id="KW-1185">Reference proteome</keyword>
<evidence type="ECO:0000313" key="3">
    <source>
        <dbReference type="Proteomes" id="UP000821837"/>
    </source>
</evidence>
<keyword evidence="1" id="KW-1133">Transmembrane helix</keyword>
<name>A0A9D4PX59_RHISA</name>
<feature type="transmembrane region" description="Helical" evidence="1">
    <location>
        <begin position="58"/>
        <end position="86"/>
    </location>
</feature>